<dbReference type="Proteomes" id="UP000476030">
    <property type="component" value="Unassembled WGS sequence"/>
</dbReference>
<name>A0A6L8W5K7_9PROT</name>
<evidence type="ECO:0000313" key="2">
    <source>
        <dbReference type="Proteomes" id="UP000476030"/>
    </source>
</evidence>
<organism evidence="1 2">
    <name type="scientific">Sneathiella litorea</name>
    <dbReference type="NCBI Taxonomy" id="2606216"/>
    <lineage>
        <taxon>Bacteria</taxon>
        <taxon>Pseudomonadati</taxon>
        <taxon>Pseudomonadota</taxon>
        <taxon>Alphaproteobacteria</taxon>
        <taxon>Sneathiellales</taxon>
        <taxon>Sneathiellaceae</taxon>
        <taxon>Sneathiella</taxon>
    </lineage>
</organism>
<protein>
    <submittedName>
        <fullName evidence="1">DNA-packaging protein</fullName>
    </submittedName>
</protein>
<dbReference type="Pfam" id="PF16677">
    <property type="entry name" value="GP3_package"/>
    <property type="match status" value="1"/>
</dbReference>
<gene>
    <name evidence="1" type="ORF">GQE98_03330</name>
</gene>
<comment type="caution">
    <text evidence="1">The sequence shown here is derived from an EMBL/GenBank/DDBJ whole genome shotgun (WGS) entry which is preliminary data.</text>
</comment>
<accession>A0A6L8W5K7</accession>
<dbReference type="EMBL" id="WTUW01000001">
    <property type="protein sequence ID" value="MZR29660.1"/>
    <property type="molecule type" value="Genomic_DNA"/>
</dbReference>
<evidence type="ECO:0000313" key="1">
    <source>
        <dbReference type="EMBL" id="MZR29660.1"/>
    </source>
</evidence>
<sequence>MGKKAEPEDKRLGNQFWRIRSIHGRNPDFPTPEKLESACEEYFDFAESNPLISAKPHVIDGEIVYSQTPILRAMTIKHLCRFLGISHQTWLNYKNHQNKGFLVVITRVENIIYCQKFSGAAANLLNANIIARDLGLRDESSVKLKTSNCELPSDISPEKAADKYKNFLDRK</sequence>
<keyword evidence="2" id="KW-1185">Reference proteome</keyword>
<dbReference type="InterPro" id="IPR032066">
    <property type="entry name" value="GP3_package"/>
</dbReference>
<reference evidence="1 2" key="1">
    <citation type="submission" date="2019-12" db="EMBL/GenBank/DDBJ databases">
        <title>Snethiella sp. nov. sp. isolated from sea sand.</title>
        <authorList>
            <person name="Kim J."/>
            <person name="Jeong S.E."/>
            <person name="Jung H.S."/>
            <person name="Jeon C.O."/>
        </authorList>
    </citation>
    <scope>NUCLEOTIDE SEQUENCE [LARGE SCALE GENOMIC DNA]</scope>
    <source>
        <strain evidence="1 2">DP05</strain>
    </source>
</reference>
<dbReference type="AlphaFoldDB" id="A0A6L8W5K7"/>
<dbReference type="RefSeq" id="WP_161314114.1">
    <property type="nucleotide sequence ID" value="NZ_WTUW01000001.1"/>
</dbReference>
<proteinExistence type="predicted"/>
<dbReference type="Gene3D" id="1.10.132.80">
    <property type="match status" value="1"/>
</dbReference>